<keyword evidence="1" id="KW-0732">Signal</keyword>
<feature type="chain" id="PRO_5040260212" evidence="1">
    <location>
        <begin position="21"/>
        <end position="583"/>
    </location>
</feature>
<proteinExistence type="predicted"/>
<feature type="signal peptide" evidence="1">
    <location>
        <begin position="1"/>
        <end position="20"/>
    </location>
</feature>
<dbReference type="OrthoDB" id="4762543at2759"/>
<dbReference type="EMBL" id="ML993928">
    <property type="protein sequence ID" value="KAF2202668.1"/>
    <property type="molecule type" value="Genomic_DNA"/>
</dbReference>
<evidence type="ECO:0000313" key="3">
    <source>
        <dbReference type="Proteomes" id="UP000799536"/>
    </source>
</evidence>
<accession>A0A9P4JNB2</accession>
<protein>
    <submittedName>
        <fullName evidence="2">Uncharacterized protein</fullName>
    </submittedName>
</protein>
<dbReference type="AlphaFoldDB" id="A0A9P4JNB2"/>
<gene>
    <name evidence="2" type="ORF">GQ43DRAFT_462195</name>
</gene>
<organism evidence="2 3">
    <name type="scientific">Delitschia confertaspora ATCC 74209</name>
    <dbReference type="NCBI Taxonomy" id="1513339"/>
    <lineage>
        <taxon>Eukaryota</taxon>
        <taxon>Fungi</taxon>
        <taxon>Dikarya</taxon>
        <taxon>Ascomycota</taxon>
        <taxon>Pezizomycotina</taxon>
        <taxon>Dothideomycetes</taxon>
        <taxon>Pleosporomycetidae</taxon>
        <taxon>Pleosporales</taxon>
        <taxon>Delitschiaceae</taxon>
        <taxon>Delitschia</taxon>
    </lineage>
</organism>
<evidence type="ECO:0000313" key="2">
    <source>
        <dbReference type="EMBL" id="KAF2202668.1"/>
    </source>
</evidence>
<comment type="caution">
    <text evidence="2">The sequence shown here is derived from an EMBL/GenBank/DDBJ whole genome shotgun (WGS) entry which is preliminary data.</text>
</comment>
<evidence type="ECO:0000256" key="1">
    <source>
        <dbReference type="SAM" id="SignalP"/>
    </source>
</evidence>
<keyword evidence="3" id="KW-1185">Reference proteome</keyword>
<dbReference type="Proteomes" id="UP000799536">
    <property type="component" value="Unassembled WGS sequence"/>
</dbReference>
<sequence length="583" mass="62166">MASPSIRQLLSFGLFSFAAASPLALNNPAPTHVRILPKEAAPAPSAGSAKLEVRQQAPFSISSVIASTVDPKFYSIQNAETNYVGPNTAALSTNTATVTSGGSAATKAVAAQMGIFTATVNGKKEYSVYVAPDLAAKMQKIVYDSSLSTEDIPTANGVFKRGLPTLPPASVVRFLINLVGPELAASFIKVYNVAASSTEVAAIGATAAGYVPVIGAAIEVGGVFFSAVTFLETYAKLYMSFKNIDRNTPKGFPKSVVINLDDLKPKDQKQCAKDIQCADCGGVNGVCTVSNTGCVCQNKDKNQCPKKDGTNNKLPIDCNDSKCKHNDQRLCTAEPNKNCPCAFYGAADRDSYKKDMGEVFKHLQQIFDKKGGTKEPGKMACSANSAKILPQWFKLEDGSSVRPQDIFYRMRDTLCNNKCESPPNLAKDAVRATPDGEGCEIAVGSYLSNEIFAYRQTASKDSNIQDCWDAFANITDSCIQNGPNTGWSNGPSAYQFYQMGVREQGKSDQQKHKDKINVSLKTDFILCSSCGGPDKGGKCSGSDGKHPNELCCPKDSVKCSDSRCKAQGGLCTGELNGCLCSFN</sequence>
<name>A0A9P4JNB2_9PLEO</name>
<reference evidence="2" key="1">
    <citation type="journal article" date="2020" name="Stud. Mycol.">
        <title>101 Dothideomycetes genomes: a test case for predicting lifestyles and emergence of pathogens.</title>
        <authorList>
            <person name="Haridas S."/>
            <person name="Albert R."/>
            <person name="Binder M."/>
            <person name="Bloem J."/>
            <person name="Labutti K."/>
            <person name="Salamov A."/>
            <person name="Andreopoulos B."/>
            <person name="Baker S."/>
            <person name="Barry K."/>
            <person name="Bills G."/>
            <person name="Bluhm B."/>
            <person name="Cannon C."/>
            <person name="Castanera R."/>
            <person name="Culley D."/>
            <person name="Daum C."/>
            <person name="Ezra D."/>
            <person name="Gonzalez J."/>
            <person name="Henrissat B."/>
            <person name="Kuo A."/>
            <person name="Liang C."/>
            <person name="Lipzen A."/>
            <person name="Lutzoni F."/>
            <person name="Magnuson J."/>
            <person name="Mondo S."/>
            <person name="Nolan M."/>
            <person name="Ohm R."/>
            <person name="Pangilinan J."/>
            <person name="Park H.-J."/>
            <person name="Ramirez L."/>
            <person name="Alfaro M."/>
            <person name="Sun H."/>
            <person name="Tritt A."/>
            <person name="Yoshinaga Y."/>
            <person name="Zwiers L.-H."/>
            <person name="Turgeon B."/>
            <person name="Goodwin S."/>
            <person name="Spatafora J."/>
            <person name="Crous P."/>
            <person name="Grigoriev I."/>
        </authorList>
    </citation>
    <scope>NUCLEOTIDE SEQUENCE</scope>
    <source>
        <strain evidence="2">ATCC 74209</strain>
    </source>
</reference>